<keyword evidence="2" id="KW-0238">DNA-binding</keyword>
<evidence type="ECO:0000313" key="6">
    <source>
        <dbReference type="Proteomes" id="UP001162156"/>
    </source>
</evidence>
<evidence type="ECO:0000259" key="4">
    <source>
        <dbReference type="PROSITE" id="PS51253"/>
    </source>
</evidence>
<evidence type="ECO:0000313" key="5">
    <source>
        <dbReference type="EMBL" id="KAJ8960708.1"/>
    </source>
</evidence>
<dbReference type="PROSITE" id="PS51253">
    <property type="entry name" value="HTH_CENPB"/>
    <property type="match status" value="1"/>
</dbReference>
<gene>
    <name evidence="5" type="ORF">NQ314_006019</name>
</gene>
<evidence type="ECO:0000256" key="2">
    <source>
        <dbReference type="ARBA" id="ARBA00023125"/>
    </source>
</evidence>
<sequence length="494" mass="57670">MMESVPGSSIKLESDTEENSAYSEESKQHLTDAIISCEELLLENKFITSASSSAISSEIILKEEELYHDTVEILDEKQFLITEELILFHEHDEEDGFTNISEDESQDEYEPEQKRKKEMEYIPLDYKIKVVNLAKQYPKWGLRSLQRKGCSRLKNMTDLKRWEKDIKCGGTTIDKYAIIDSWTYNRFVEARQADQQVTSRNLQHWALAGAAQFKNFEFKASNSWVKRFKRKYKIRQRKITKYVTQSETAWVEEILLSAEKFRLQTRELMSLYDNDFVIKSVQTECQYHSPFGRSLAEQGAKTVLVKKQNLNKMTHLYTAHYSLTLSGKLLPNVFVCLQEPTDNFEPRLQTSSCIAPYVQKTKFLLLINPVEAQTNPPLYDDMVQDETCTIKVIPPKCMPWIQPCDAYFYEQVKNFIKRLRNSSYLIENRREISSQEDCIKIHSIVHHQLSSPIFSKMWRYACSCDGSEVTAEKPKLGRPFPKWCLGKAWIYGNF</sequence>
<dbReference type="Gene3D" id="1.10.10.60">
    <property type="entry name" value="Homeodomain-like"/>
    <property type="match status" value="1"/>
</dbReference>
<dbReference type="GO" id="GO:0003677">
    <property type="term" value="F:DNA binding"/>
    <property type="evidence" value="ECO:0007669"/>
    <property type="project" value="UniProtKB-KW"/>
</dbReference>
<proteinExistence type="predicted"/>
<comment type="caution">
    <text evidence="5">The sequence shown here is derived from an EMBL/GenBank/DDBJ whole genome shotgun (WGS) entry which is preliminary data.</text>
</comment>
<dbReference type="GO" id="GO:0005634">
    <property type="term" value="C:nucleus"/>
    <property type="evidence" value="ECO:0007669"/>
    <property type="project" value="UniProtKB-SubCell"/>
</dbReference>
<dbReference type="EMBL" id="JANEYF010001628">
    <property type="protein sequence ID" value="KAJ8960708.1"/>
    <property type="molecule type" value="Genomic_DNA"/>
</dbReference>
<evidence type="ECO:0000256" key="3">
    <source>
        <dbReference type="SAM" id="MobiDB-lite"/>
    </source>
</evidence>
<organism evidence="5 6">
    <name type="scientific">Rhamnusium bicolor</name>
    <dbReference type="NCBI Taxonomy" id="1586634"/>
    <lineage>
        <taxon>Eukaryota</taxon>
        <taxon>Metazoa</taxon>
        <taxon>Ecdysozoa</taxon>
        <taxon>Arthropoda</taxon>
        <taxon>Hexapoda</taxon>
        <taxon>Insecta</taxon>
        <taxon>Pterygota</taxon>
        <taxon>Neoptera</taxon>
        <taxon>Endopterygota</taxon>
        <taxon>Coleoptera</taxon>
        <taxon>Polyphaga</taxon>
        <taxon>Cucujiformia</taxon>
        <taxon>Chrysomeloidea</taxon>
        <taxon>Cerambycidae</taxon>
        <taxon>Lepturinae</taxon>
        <taxon>Rhagiini</taxon>
        <taxon>Rhamnusium</taxon>
    </lineage>
</organism>
<dbReference type="InterPro" id="IPR006600">
    <property type="entry name" value="HTH_CenpB_DNA-bd_dom"/>
</dbReference>
<dbReference type="SUPFAM" id="SSF46689">
    <property type="entry name" value="Homeodomain-like"/>
    <property type="match status" value="1"/>
</dbReference>
<evidence type="ECO:0000256" key="1">
    <source>
        <dbReference type="ARBA" id="ARBA00004123"/>
    </source>
</evidence>
<feature type="domain" description="HTH CENPB-type" evidence="4">
    <location>
        <begin position="167"/>
        <end position="238"/>
    </location>
</feature>
<keyword evidence="6" id="KW-1185">Reference proteome</keyword>
<dbReference type="AlphaFoldDB" id="A0AAV8Z932"/>
<dbReference type="InterPro" id="IPR009057">
    <property type="entry name" value="Homeodomain-like_sf"/>
</dbReference>
<name>A0AAV8Z932_9CUCU</name>
<feature type="region of interest" description="Disordered" evidence="3">
    <location>
        <begin position="1"/>
        <end position="25"/>
    </location>
</feature>
<dbReference type="Proteomes" id="UP001162156">
    <property type="component" value="Unassembled WGS sequence"/>
</dbReference>
<protein>
    <recommendedName>
        <fullName evidence="4">HTH CENPB-type domain-containing protein</fullName>
    </recommendedName>
</protein>
<accession>A0AAV8Z932</accession>
<reference evidence="5" key="1">
    <citation type="journal article" date="2023" name="Insect Mol. Biol.">
        <title>Genome sequencing provides insights into the evolution of gene families encoding plant cell wall-degrading enzymes in longhorned beetles.</title>
        <authorList>
            <person name="Shin N.R."/>
            <person name="Okamura Y."/>
            <person name="Kirsch R."/>
            <person name="Pauchet Y."/>
        </authorList>
    </citation>
    <scope>NUCLEOTIDE SEQUENCE</scope>
    <source>
        <strain evidence="5">RBIC_L_NR</strain>
    </source>
</reference>
<comment type="subcellular location">
    <subcellularLocation>
        <location evidence="1">Nucleus</location>
    </subcellularLocation>
</comment>